<dbReference type="AlphaFoldDB" id="Q9PGQ2"/>
<protein>
    <submittedName>
        <fullName evidence="1">Uncharacterized protein</fullName>
    </submittedName>
</protein>
<dbReference type="STRING" id="160492.XF_0246"/>
<dbReference type="Proteomes" id="UP000000812">
    <property type="component" value="Chromosome"/>
</dbReference>
<sequence>MLMTTCCYTKAKFQSFNSERNESDLNMITSFSNRNNCRVYLLEELPKRTHTFSA</sequence>
<dbReference type="HOGENOM" id="CLU_3049507_0_0_6"/>
<accession>Q9PGQ2</accession>
<evidence type="ECO:0000313" key="2">
    <source>
        <dbReference type="Proteomes" id="UP000000812"/>
    </source>
</evidence>
<proteinExistence type="predicted"/>
<evidence type="ECO:0000313" key="1">
    <source>
        <dbReference type="EMBL" id="AAF83059.1"/>
    </source>
</evidence>
<gene>
    <name evidence="1" type="ordered locus">XF_0246</name>
</gene>
<dbReference type="PIR" id="A82830">
    <property type="entry name" value="A82830"/>
</dbReference>
<name>Q9PGQ2_XYLFA</name>
<reference evidence="1 2" key="1">
    <citation type="journal article" date="2000" name="Nature">
        <title>The genome sequence of the plant pathogen Xylella fastidiosa.</title>
        <authorList>
            <person name="Simpson A.J."/>
            <person name="Reinach F.C."/>
            <person name="Arruda P."/>
            <person name="Abreu F.A."/>
            <person name="Acencio M."/>
            <person name="Alvarenga R."/>
            <person name="Alves L.M."/>
            <person name="Araya J.E."/>
            <person name="Baia G.S."/>
            <person name="Baptista C.S."/>
            <person name="Barros M.H."/>
            <person name="Bonaccorsi E.D."/>
            <person name="Bordin S."/>
            <person name="Bove J.M."/>
            <person name="Briones M.R."/>
            <person name="Bueno M.R."/>
            <person name="Camargo A.A."/>
            <person name="Camargo L.E."/>
            <person name="Carraro D.M."/>
            <person name="Carrer H."/>
            <person name="Colauto N.B."/>
            <person name="Colombo C."/>
            <person name="Costa F.F."/>
            <person name="Costa M.C."/>
            <person name="Costa-Neto C.M."/>
            <person name="Coutinho L.L."/>
            <person name="Cristofani M."/>
            <person name="Dias-Neto E."/>
            <person name="Docena C."/>
            <person name="El-Dorry H."/>
            <person name="Facincani A.P."/>
            <person name="Ferreira A.J."/>
            <person name="Ferreira V.C."/>
            <person name="Ferro J.A."/>
            <person name="Fraga J.S."/>
            <person name="Franca S.C."/>
            <person name="Franco M.C."/>
            <person name="Frohme M."/>
            <person name="Furlan L.R."/>
            <person name="Garnier M."/>
            <person name="Goldman G.H."/>
            <person name="Goldman M.H."/>
            <person name="Gomes S.L."/>
            <person name="Gruber A."/>
            <person name="Ho P.L."/>
            <person name="Hoheisel J.D."/>
            <person name="Junqueira M.L."/>
            <person name="Kemper E.L."/>
            <person name="Kitajima J.P."/>
            <person name="Krieger J.E."/>
            <person name="Kuramae E.E."/>
            <person name="Laigret F."/>
            <person name="Lambais M.R."/>
            <person name="Leite L.C."/>
            <person name="Lemos E.G."/>
            <person name="Lemos M.V."/>
            <person name="Lopes S.A."/>
            <person name="Lopes C.R."/>
            <person name="Machado J.A."/>
            <person name="Machado M.A."/>
            <person name="Madeira A.M."/>
            <person name="Madeira H.M."/>
            <person name="Marino C.L."/>
            <person name="Marques M.V."/>
            <person name="Martins E.A."/>
            <person name="Martins E.M."/>
            <person name="Matsukuma A.Y."/>
            <person name="Menck C.F."/>
            <person name="Miracca E.C."/>
            <person name="Miyaki C.Y."/>
            <person name="Monteriro-Vitorello C.B."/>
            <person name="Moon D.H."/>
            <person name="Nagai M.A."/>
            <person name="Nascimento A.L."/>
            <person name="Netto L.E."/>
            <person name="Nhani A.Jr."/>
            <person name="Nobrega F.G."/>
            <person name="Nunes L.R."/>
            <person name="Oliveira M.A."/>
            <person name="de Oliveira M.C."/>
            <person name="de Oliveira R.C."/>
            <person name="Palmieri D.A."/>
            <person name="Paris A."/>
            <person name="Peixoto B.R."/>
            <person name="Pereira G.A."/>
            <person name="Pereira H.A.Jr."/>
            <person name="Pesquero J.B."/>
            <person name="Quaggio R.B."/>
            <person name="Roberto P.G."/>
            <person name="Rodrigues V."/>
            <person name="de M Rosa A.J."/>
            <person name="de Rosa V.E.Jr."/>
            <person name="de Sa R.G."/>
            <person name="Santelli R.V."/>
            <person name="Sawasaki H.E."/>
            <person name="da Silva A.C."/>
            <person name="da Silva A.M."/>
            <person name="da Silva F.R."/>
            <person name="da Silva W.A.Jr."/>
            <person name="da Silveira J.F."/>
            <person name="Silvestri M.L."/>
            <person name="Siqueira W.J."/>
            <person name="de Souza A.A."/>
            <person name="de Souza A.P."/>
            <person name="Terenzi M.F."/>
            <person name="Truffi D."/>
            <person name="Tsai S.M."/>
            <person name="Tsuhako M.H."/>
            <person name="Vallada H."/>
            <person name="Van Sluys M.A."/>
            <person name="Verjovski-Almeida S."/>
            <person name="Vettore A.L."/>
            <person name="Zago M.A."/>
            <person name="Zatz M."/>
            <person name="Meidanis J."/>
            <person name="Setubal J.C."/>
        </authorList>
    </citation>
    <scope>NUCLEOTIDE SEQUENCE [LARGE SCALE GENOMIC DNA]</scope>
    <source>
        <strain evidence="1 2">9a5c</strain>
    </source>
</reference>
<organism evidence="1 2">
    <name type="scientific">Xylella fastidiosa (strain 9a5c)</name>
    <dbReference type="NCBI Taxonomy" id="160492"/>
    <lineage>
        <taxon>Bacteria</taxon>
        <taxon>Pseudomonadati</taxon>
        <taxon>Pseudomonadota</taxon>
        <taxon>Gammaproteobacteria</taxon>
        <taxon>Lysobacterales</taxon>
        <taxon>Lysobacteraceae</taxon>
        <taxon>Xylella</taxon>
    </lineage>
</organism>
<dbReference type="KEGG" id="xfa:XF_0246"/>
<dbReference type="EMBL" id="AE003849">
    <property type="protein sequence ID" value="AAF83059.1"/>
    <property type="molecule type" value="Genomic_DNA"/>
</dbReference>